<proteinExistence type="predicted"/>
<dbReference type="AlphaFoldDB" id="A0A7R9I4E2"/>
<protein>
    <submittedName>
        <fullName evidence="2">Uncharacterized protein</fullName>
    </submittedName>
</protein>
<dbReference type="EMBL" id="OD568457">
    <property type="protein sequence ID" value="CAD7446989.1"/>
    <property type="molecule type" value="Genomic_DNA"/>
</dbReference>
<sequence>MMLQQRFLLRGYNMMNFSPVNLGVTLYILFYLTLNRTKYGHVMREKQGRGEMGIVELPRKSARAAALLARGIEPTTVRSHFNIECSRVRNRVVGMLSLSSNVNYTLLNHHFELVPFYGLRQPDERDKITLPAVARTDSQESVHFTESELTIYRFEFYRNPVTSGKRRKRPHYFLMPLLPLKSPLPSSHTFLIWGLDDVTM</sequence>
<name>A0A7R9I4E2_9NEOP</name>
<feature type="transmembrane region" description="Helical" evidence="1">
    <location>
        <begin position="12"/>
        <end position="34"/>
    </location>
</feature>
<keyword evidence="1" id="KW-0472">Membrane</keyword>
<evidence type="ECO:0000256" key="1">
    <source>
        <dbReference type="SAM" id="Phobius"/>
    </source>
</evidence>
<gene>
    <name evidence="2" type="ORF">TBIB3V08_LOCUS9307</name>
</gene>
<keyword evidence="1" id="KW-1133">Transmembrane helix</keyword>
<keyword evidence="1" id="KW-0812">Transmembrane</keyword>
<reference evidence="2" key="1">
    <citation type="submission" date="2020-11" db="EMBL/GenBank/DDBJ databases">
        <authorList>
            <person name="Tran Van P."/>
        </authorList>
    </citation>
    <scope>NUCLEOTIDE SEQUENCE</scope>
</reference>
<organism evidence="2">
    <name type="scientific">Timema bartmani</name>
    <dbReference type="NCBI Taxonomy" id="61472"/>
    <lineage>
        <taxon>Eukaryota</taxon>
        <taxon>Metazoa</taxon>
        <taxon>Ecdysozoa</taxon>
        <taxon>Arthropoda</taxon>
        <taxon>Hexapoda</taxon>
        <taxon>Insecta</taxon>
        <taxon>Pterygota</taxon>
        <taxon>Neoptera</taxon>
        <taxon>Polyneoptera</taxon>
        <taxon>Phasmatodea</taxon>
        <taxon>Timematodea</taxon>
        <taxon>Timematoidea</taxon>
        <taxon>Timematidae</taxon>
        <taxon>Timema</taxon>
    </lineage>
</organism>
<evidence type="ECO:0000313" key="2">
    <source>
        <dbReference type="EMBL" id="CAD7446989.1"/>
    </source>
</evidence>
<accession>A0A7R9I4E2</accession>